<keyword evidence="3" id="KW-0479">Metal-binding</keyword>
<evidence type="ECO:0000313" key="8">
    <source>
        <dbReference type="EMBL" id="KAK8063893.1"/>
    </source>
</evidence>
<evidence type="ECO:0000256" key="5">
    <source>
        <dbReference type="ARBA" id="ARBA00022833"/>
    </source>
</evidence>
<feature type="signal peptide" evidence="7">
    <location>
        <begin position="1"/>
        <end position="18"/>
    </location>
</feature>
<evidence type="ECO:0000256" key="1">
    <source>
        <dbReference type="ARBA" id="ARBA00001947"/>
    </source>
</evidence>
<name>A0ABR1UY90_9PEZI</name>
<proteinExistence type="inferred from homology"/>
<reference evidence="8 9" key="1">
    <citation type="submission" date="2023-01" db="EMBL/GenBank/DDBJ databases">
        <title>Analysis of 21 Apiospora genomes using comparative genomics revels a genus with tremendous synthesis potential of carbohydrate active enzymes and secondary metabolites.</title>
        <authorList>
            <person name="Sorensen T."/>
        </authorList>
    </citation>
    <scope>NUCLEOTIDE SEQUENCE [LARGE SCALE GENOMIC DNA]</scope>
    <source>
        <strain evidence="8 9">CBS 83171</strain>
    </source>
</reference>
<evidence type="ECO:0000256" key="7">
    <source>
        <dbReference type="SAM" id="SignalP"/>
    </source>
</evidence>
<dbReference type="PANTHER" id="PTHR42978">
    <property type="entry name" value="QUORUM-QUENCHING LACTONASE YTNP-RELATED-RELATED"/>
    <property type="match status" value="1"/>
</dbReference>
<comment type="cofactor">
    <cofactor evidence="1">
        <name>Zn(2+)</name>
        <dbReference type="ChEBI" id="CHEBI:29105"/>
    </cofactor>
</comment>
<dbReference type="SUPFAM" id="SSF56281">
    <property type="entry name" value="Metallo-hydrolase/oxidoreductase"/>
    <property type="match status" value="1"/>
</dbReference>
<keyword evidence="7" id="KW-0732">Signal</keyword>
<evidence type="ECO:0000256" key="4">
    <source>
        <dbReference type="ARBA" id="ARBA00022801"/>
    </source>
</evidence>
<keyword evidence="4" id="KW-0378">Hydrolase</keyword>
<organism evidence="8 9">
    <name type="scientific">Apiospora saccharicola</name>
    <dbReference type="NCBI Taxonomy" id="335842"/>
    <lineage>
        <taxon>Eukaryota</taxon>
        <taxon>Fungi</taxon>
        <taxon>Dikarya</taxon>
        <taxon>Ascomycota</taxon>
        <taxon>Pezizomycotina</taxon>
        <taxon>Sordariomycetes</taxon>
        <taxon>Xylariomycetidae</taxon>
        <taxon>Amphisphaeriales</taxon>
        <taxon>Apiosporaceae</taxon>
        <taxon>Apiospora</taxon>
    </lineage>
</organism>
<dbReference type="EMBL" id="JAQQWM010000005">
    <property type="protein sequence ID" value="KAK8063893.1"/>
    <property type="molecule type" value="Genomic_DNA"/>
</dbReference>
<evidence type="ECO:0000256" key="3">
    <source>
        <dbReference type="ARBA" id="ARBA00022723"/>
    </source>
</evidence>
<evidence type="ECO:0000256" key="2">
    <source>
        <dbReference type="ARBA" id="ARBA00007749"/>
    </source>
</evidence>
<comment type="caution">
    <text evidence="8">The sequence shown here is derived from an EMBL/GenBank/DDBJ whole genome shotgun (WGS) entry which is preliminary data.</text>
</comment>
<gene>
    <name evidence="8" type="ORF">PG996_008545</name>
</gene>
<feature type="compositionally biased region" description="Pro residues" evidence="6">
    <location>
        <begin position="27"/>
        <end position="39"/>
    </location>
</feature>
<evidence type="ECO:0000313" key="9">
    <source>
        <dbReference type="Proteomes" id="UP001446871"/>
    </source>
</evidence>
<evidence type="ECO:0008006" key="10">
    <source>
        <dbReference type="Google" id="ProtNLM"/>
    </source>
</evidence>
<dbReference type="Proteomes" id="UP001446871">
    <property type="component" value="Unassembled WGS sequence"/>
</dbReference>
<keyword evidence="5" id="KW-0862">Zinc</keyword>
<dbReference type="Gene3D" id="3.60.15.10">
    <property type="entry name" value="Ribonuclease Z/Hydroxyacylglutathione hydrolase-like"/>
    <property type="match status" value="2"/>
</dbReference>
<evidence type="ECO:0000256" key="6">
    <source>
        <dbReference type="SAM" id="MobiDB-lite"/>
    </source>
</evidence>
<keyword evidence="9" id="KW-1185">Reference proteome</keyword>
<protein>
    <recommendedName>
        <fullName evidence="10">Metallo-beta-lactamase domain-containing protein</fullName>
    </recommendedName>
</protein>
<dbReference type="InterPro" id="IPR036866">
    <property type="entry name" value="RibonucZ/Hydroxyglut_hydro"/>
</dbReference>
<dbReference type="InterPro" id="IPR051013">
    <property type="entry name" value="MBL_superfamily_lactonases"/>
</dbReference>
<comment type="similarity">
    <text evidence="2">Belongs to the metallo-beta-lactamase superfamily.</text>
</comment>
<sequence length="417" mass="45220">MWTDWLFFVSIVYHVVVASSCPHSNPLRPPSRPPHPPRTPLRHKCRPGPTSPSTWASSAGADGEDDAAASLRRGGLDAAADIDFVVLSHVHWDHVGTPTDSAAATFLVGGGTLEVLREGAGPRYPGELFNSDELPWDRTRDFPPIPGREDDGDGKGAGVRTEGYDERYAPSHTPTPEGSKAKPLPCMVSSPATVEDKEEKGAWKPPASFPHTLDLYGDGSVYVVDAPGHIYGHVNLLVRIRQDKYVCLGGDCCHDPRILAGEKEFAEYPDGQGAGLRSVHTDTAIVRNTLDRIKKFAETGVEIEGRRVEIEVVVAHDGVSIQGPDPKVISDYVSNRHEKAVADILKRFLNMVMAARQLNFAAHLSLEVVSASASAGSSGSPLDIGCPDTPVRETWRLFVKGGIVEYKYTEKLLYAMS</sequence>
<feature type="chain" id="PRO_5047324948" description="Metallo-beta-lactamase domain-containing protein" evidence="7">
    <location>
        <begin position="19"/>
        <end position="417"/>
    </location>
</feature>
<dbReference type="PANTHER" id="PTHR42978:SF2">
    <property type="entry name" value="102 KBASES UNSTABLE REGION: FROM 1 TO 119443"/>
    <property type="match status" value="1"/>
</dbReference>
<feature type="region of interest" description="Disordered" evidence="6">
    <location>
        <begin position="23"/>
        <end position="66"/>
    </location>
</feature>
<feature type="region of interest" description="Disordered" evidence="6">
    <location>
        <begin position="143"/>
        <end position="184"/>
    </location>
</feature>
<accession>A0ABR1UY90</accession>